<gene>
    <name evidence="1" type="ORF">FB563_5853</name>
</gene>
<dbReference type="InterPro" id="IPR052552">
    <property type="entry name" value="YeaO-like"/>
</dbReference>
<comment type="caution">
    <text evidence="1">The sequence shown here is derived from an EMBL/GenBank/DDBJ whole genome shotgun (WGS) entry which is preliminary data.</text>
</comment>
<dbReference type="PANTHER" id="PTHR36849:SF1">
    <property type="entry name" value="CYTOPLASMIC PROTEIN"/>
    <property type="match status" value="1"/>
</dbReference>
<dbReference type="AlphaFoldDB" id="A0A542UNR4"/>
<evidence type="ECO:0000313" key="1">
    <source>
        <dbReference type="EMBL" id="TQL00740.1"/>
    </source>
</evidence>
<accession>A0A542UNR4</accession>
<dbReference type="EMBL" id="VFNX01000001">
    <property type="protein sequence ID" value="TQL00740.1"/>
    <property type="molecule type" value="Genomic_DNA"/>
</dbReference>
<reference evidence="1 2" key="1">
    <citation type="submission" date="2019-06" db="EMBL/GenBank/DDBJ databases">
        <title>Sequencing the genomes of 1000 actinobacteria strains.</title>
        <authorList>
            <person name="Klenk H.-P."/>
        </authorList>
    </citation>
    <scope>NUCLEOTIDE SEQUENCE [LARGE SCALE GENOMIC DNA]</scope>
    <source>
        <strain evidence="1 2">DSM 41929</strain>
    </source>
</reference>
<protein>
    <submittedName>
        <fullName evidence="1">Uncharacterized protein DUF488</fullName>
    </submittedName>
</protein>
<dbReference type="PANTHER" id="PTHR36849">
    <property type="entry name" value="CYTOPLASMIC PROTEIN-RELATED"/>
    <property type="match status" value="1"/>
</dbReference>
<dbReference type="RefSeq" id="WP_063797037.1">
    <property type="nucleotide sequence ID" value="NZ_JBPJFI010000001.1"/>
</dbReference>
<dbReference type="Pfam" id="PF22752">
    <property type="entry name" value="DUF488-N3i"/>
    <property type="match status" value="1"/>
</dbReference>
<dbReference type="Proteomes" id="UP000318103">
    <property type="component" value="Unassembled WGS sequence"/>
</dbReference>
<name>A0A542UNR4_9ACTN</name>
<organism evidence="1 2">
    <name type="scientific">Streptomyces puniciscabiei</name>
    <dbReference type="NCBI Taxonomy" id="164348"/>
    <lineage>
        <taxon>Bacteria</taxon>
        <taxon>Bacillati</taxon>
        <taxon>Actinomycetota</taxon>
        <taxon>Actinomycetes</taxon>
        <taxon>Kitasatosporales</taxon>
        <taxon>Streptomycetaceae</taxon>
        <taxon>Streptomyces</taxon>
    </lineage>
</organism>
<sequence>MSEIICRRIDEQTPSEDGEVGERVLVDRVWLKGLRRQGAPLDEWLREVAPSIELQRWYGRHRQRFGEFRRRYLTDWAINGTNTQLPGFGTWPNTADSPC</sequence>
<keyword evidence="2" id="KW-1185">Reference proteome</keyword>
<proteinExistence type="predicted"/>
<evidence type="ECO:0000313" key="2">
    <source>
        <dbReference type="Proteomes" id="UP000318103"/>
    </source>
</evidence>